<dbReference type="AlphaFoldDB" id="A0AAW0FTH2"/>
<evidence type="ECO:0000313" key="7">
    <source>
        <dbReference type="Proteomes" id="UP001385951"/>
    </source>
</evidence>
<protein>
    <recommendedName>
        <fullName evidence="8">Oxidase ustYa</fullName>
    </recommendedName>
</protein>
<keyword evidence="2" id="KW-0560">Oxidoreductase</keyword>
<keyword evidence="7" id="KW-1185">Reference proteome</keyword>
<dbReference type="GO" id="GO:0043386">
    <property type="term" value="P:mycotoxin biosynthetic process"/>
    <property type="evidence" value="ECO:0007669"/>
    <property type="project" value="InterPro"/>
</dbReference>
<dbReference type="PANTHER" id="PTHR33365:SF11">
    <property type="entry name" value="TAT PATHWAY SIGNAL SEQUENCE"/>
    <property type="match status" value="1"/>
</dbReference>
<dbReference type="EMBL" id="JASBNA010000046">
    <property type="protein sequence ID" value="KAK7680838.1"/>
    <property type="molecule type" value="Genomic_DNA"/>
</dbReference>
<comment type="caution">
    <text evidence="6">The sequence shown here is derived from an EMBL/GenBank/DDBJ whole genome shotgun (WGS) entry which is preliminary data.</text>
</comment>
<gene>
    <name evidence="6" type="ORF">QCA50_016148</name>
</gene>
<name>A0AAW0FTH2_9APHY</name>
<evidence type="ECO:0008006" key="8">
    <source>
        <dbReference type="Google" id="ProtNLM"/>
    </source>
</evidence>
<organism evidence="6 7">
    <name type="scientific">Cerrena zonata</name>
    <dbReference type="NCBI Taxonomy" id="2478898"/>
    <lineage>
        <taxon>Eukaryota</taxon>
        <taxon>Fungi</taxon>
        <taxon>Dikarya</taxon>
        <taxon>Basidiomycota</taxon>
        <taxon>Agaricomycotina</taxon>
        <taxon>Agaricomycetes</taxon>
        <taxon>Polyporales</taxon>
        <taxon>Cerrenaceae</taxon>
        <taxon>Cerrena</taxon>
    </lineage>
</organism>
<sequence length="198" mass="22296">MYQEKSFTGHPAWATGSSPSRKGQWLSVSVLFALVLLLSVPLPTWQNIRTYISTPRDALTFNLPPPEQVTMRIVPASPHYELGSESWSKILPPGGHTVHLTNPDGSISTHTVAMFHQIRCIDILHKAYYDEGSHLTNPLAQHCMNYLRETFLCQMDMRNEPQGSVGTRNGYESLCYDWEGIYAEAEKNQAAYSQRVGL</sequence>
<evidence type="ECO:0000256" key="3">
    <source>
        <dbReference type="ARBA" id="ARBA00035112"/>
    </source>
</evidence>
<dbReference type="Pfam" id="PF11807">
    <property type="entry name" value="UstYa"/>
    <property type="match status" value="1"/>
</dbReference>
<keyword evidence="5" id="KW-1133">Transmembrane helix</keyword>
<dbReference type="GO" id="GO:0016491">
    <property type="term" value="F:oxidoreductase activity"/>
    <property type="evidence" value="ECO:0007669"/>
    <property type="project" value="UniProtKB-KW"/>
</dbReference>
<dbReference type="Proteomes" id="UP001385951">
    <property type="component" value="Unassembled WGS sequence"/>
</dbReference>
<dbReference type="PANTHER" id="PTHR33365">
    <property type="entry name" value="YALI0B05434P"/>
    <property type="match status" value="1"/>
</dbReference>
<feature type="transmembrane region" description="Helical" evidence="5">
    <location>
        <begin position="25"/>
        <end position="45"/>
    </location>
</feature>
<reference evidence="6 7" key="1">
    <citation type="submission" date="2022-09" db="EMBL/GenBank/DDBJ databases">
        <authorList>
            <person name="Palmer J.M."/>
        </authorList>
    </citation>
    <scope>NUCLEOTIDE SEQUENCE [LARGE SCALE GENOMIC DNA]</scope>
    <source>
        <strain evidence="6 7">DSM 7382</strain>
    </source>
</reference>
<proteinExistence type="inferred from homology"/>
<keyword evidence="5" id="KW-0812">Transmembrane</keyword>
<evidence type="ECO:0000256" key="5">
    <source>
        <dbReference type="SAM" id="Phobius"/>
    </source>
</evidence>
<evidence type="ECO:0000313" key="6">
    <source>
        <dbReference type="EMBL" id="KAK7680838.1"/>
    </source>
</evidence>
<evidence type="ECO:0000256" key="2">
    <source>
        <dbReference type="ARBA" id="ARBA00023002"/>
    </source>
</evidence>
<evidence type="ECO:0000256" key="4">
    <source>
        <dbReference type="SAM" id="MobiDB-lite"/>
    </source>
</evidence>
<evidence type="ECO:0000256" key="1">
    <source>
        <dbReference type="ARBA" id="ARBA00004685"/>
    </source>
</evidence>
<comment type="pathway">
    <text evidence="1">Mycotoxin biosynthesis.</text>
</comment>
<feature type="region of interest" description="Disordered" evidence="4">
    <location>
        <begin position="1"/>
        <end position="21"/>
    </location>
</feature>
<keyword evidence="5" id="KW-0472">Membrane</keyword>
<comment type="similarity">
    <text evidence="3">Belongs to the ustYa family.</text>
</comment>
<accession>A0AAW0FTH2</accession>
<dbReference type="InterPro" id="IPR021765">
    <property type="entry name" value="UstYa-like"/>
</dbReference>